<dbReference type="Gene3D" id="3.30.420.40">
    <property type="match status" value="1"/>
</dbReference>
<dbReference type="AlphaFoldDB" id="A0A068NYL6"/>
<evidence type="ECO:0000259" key="1">
    <source>
        <dbReference type="Pfam" id="PF00814"/>
    </source>
</evidence>
<accession>A0A068NYL6</accession>
<evidence type="ECO:0000313" key="2">
    <source>
        <dbReference type="EMBL" id="AIE87039.1"/>
    </source>
</evidence>
<dbReference type="Proteomes" id="UP000027982">
    <property type="component" value="Chromosome"/>
</dbReference>
<dbReference type="GO" id="GO:0008233">
    <property type="term" value="F:peptidase activity"/>
    <property type="evidence" value="ECO:0007669"/>
    <property type="project" value="UniProtKB-KW"/>
</dbReference>
<name>A0A068NYL6_FIMGI</name>
<dbReference type="Pfam" id="PF00814">
    <property type="entry name" value="TsaD"/>
    <property type="match status" value="1"/>
</dbReference>
<feature type="domain" description="Gcp-like" evidence="1">
    <location>
        <begin position="40"/>
        <end position="92"/>
    </location>
</feature>
<dbReference type="InterPro" id="IPR022496">
    <property type="entry name" value="T6A_TsaB"/>
</dbReference>
<proteinExistence type="predicted"/>
<dbReference type="eggNOG" id="COG1214">
    <property type="taxonomic scope" value="Bacteria"/>
</dbReference>
<dbReference type="STRING" id="661478.OP10G_3671"/>
<evidence type="ECO:0000313" key="3">
    <source>
        <dbReference type="Proteomes" id="UP000027982"/>
    </source>
</evidence>
<keyword evidence="3" id="KW-1185">Reference proteome</keyword>
<organism evidence="2 3">
    <name type="scientific">Fimbriimonas ginsengisoli Gsoil 348</name>
    <dbReference type="NCBI Taxonomy" id="661478"/>
    <lineage>
        <taxon>Bacteria</taxon>
        <taxon>Bacillati</taxon>
        <taxon>Armatimonadota</taxon>
        <taxon>Fimbriimonadia</taxon>
        <taxon>Fimbriimonadales</taxon>
        <taxon>Fimbriimonadaceae</taxon>
        <taxon>Fimbriimonas</taxon>
    </lineage>
</organism>
<reference evidence="2 3" key="1">
    <citation type="journal article" date="2014" name="PLoS ONE">
        <title>The first complete genome sequence of the class fimbriimonadia in the phylum armatimonadetes.</title>
        <authorList>
            <person name="Hu Z.Y."/>
            <person name="Wang Y.Z."/>
            <person name="Im W.T."/>
            <person name="Wang S.Y."/>
            <person name="Zhao G.P."/>
            <person name="Zheng H.J."/>
            <person name="Quan Z.X."/>
        </authorList>
    </citation>
    <scope>NUCLEOTIDE SEQUENCE [LARGE SCALE GENOMIC DNA]</scope>
    <source>
        <strain evidence="2">Gsoil 348</strain>
    </source>
</reference>
<dbReference type="OrthoDB" id="9784166at2"/>
<dbReference type="GO" id="GO:0006508">
    <property type="term" value="P:proteolysis"/>
    <property type="evidence" value="ECO:0007669"/>
    <property type="project" value="UniProtKB-KW"/>
</dbReference>
<sequence length="193" mass="20489">MIVAFSTSSPLASVAAFAPSGDVLWQGERPALHQASGVCLDLLSEMRRELGFGPERADAFAADLGPGSFTGVRVGVILAKTFAFIYGRPVMGADAFDLIDPQGIVVLPSKRGEFFVRRPGEAPVRTADLPAEPFLGFGPGLNHEVFPLAARFGPLLTRLPREDAVLFAPKYLIEPSISIPKVPYGLRPGGSNG</sequence>
<dbReference type="KEGG" id="fgi:OP10G_3671"/>
<protein>
    <submittedName>
        <fullName evidence="2">Glycoprotease family protein</fullName>
    </submittedName>
</protein>
<dbReference type="NCBIfam" id="TIGR03725">
    <property type="entry name" value="T6A_YeaZ"/>
    <property type="match status" value="1"/>
</dbReference>
<dbReference type="GO" id="GO:0002949">
    <property type="term" value="P:tRNA threonylcarbamoyladenosine modification"/>
    <property type="evidence" value="ECO:0007669"/>
    <property type="project" value="InterPro"/>
</dbReference>
<gene>
    <name evidence="2" type="ORF">OP10G_3671</name>
</gene>
<dbReference type="SUPFAM" id="SSF53067">
    <property type="entry name" value="Actin-like ATPase domain"/>
    <property type="match status" value="1"/>
</dbReference>
<keyword evidence="2" id="KW-0378">Hydrolase</keyword>
<dbReference type="RefSeq" id="WP_025229038.1">
    <property type="nucleotide sequence ID" value="NZ_CP007139.1"/>
</dbReference>
<dbReference type="HOGENOM" id="CLU_1406920_0_0_0"/>
<dbReference type="EMBL" id="CP007139">
    <property type="protein sequence ID" value="AIE87039.1"/>
    <property type="molecule type" value="Genomic_DNA"/>
</dbReference>
<keyword evidence="2" id="KW-0645">Protease</keyword>
<dbReference type="InterPro" id="IPR000905">
    <property type="entry name" value="Gcp-like_dom"/>
</dbReference>
<dbReference type="InterPro" id="IPR043129">
    <property type="entry name" value="ATPase_NBD"/>
</dbReference>